<dbReference type="InterPro" id="IPR003374">
    <property type="entry name" value="ApbE-like_sf"/>
</dbReference>
<dbReference type="PANTHER" id="PTHR30040:SF2">
    <property type="entry name" value="FAD:PROTEIN FMN TRANSFERASE"/>
    <property type="match status" value="1"/>
</dbReference>
<keyword evidence="7" id="KW-0274">FAD</keyword>
<comment type="cofactor">
    <cofactor evidence="1">
        <name>Mg(2+)</name>
        <dbReference type="ChEBI" id="CHEBI:18420"/>
    </cofactor>
</comment>
<evidence type="ECO:0000256" key="9">
    <source>
        <dbReference type="ARBA" id="ARBA00031306"/>
    </source>
</evidence>
<dbReference type="InterPro" id="IPR024932">
    <property type="entry name" value="ApbE"/>
</dbReference>
<keyword evidence="11" id="KW-0449">Lipoprotein</keyword>
<comment type="catalytic activity">
    <reaction evidence="10">
        <text>L-threonyl-[protein] + FAD = FMN-L-threonyl-[protein] + AMP + H(+)</text>
        <dbReference type="Rhea" id="RHEA:36847"/>
        <dbReference type="Rhea" id="RHEA-COMP:11060"/>
        <dbReference type="Rhea" id="RHEA-COMP:11061"/>
        <dbReference type="ChEBI" id="CHEBI:15378"/>
        <dbReference type="ChEBI" id="CHEBI:30013"/>
        <dbReference type="ChEBI" id="CHEBI:57692"/>
        <dbReference type="ChEBI" id="CHEBI:74257"/>
        <dbReference type="ChEBI" id="CHEBI:456215"/>
        <dbReference type="EC" id="2.7.1.180"/>
    </reaction>
</comment>
<dbReference type="AlphaFoldDB" id="A0A7X0KVQ4"/>
<dbReference type="EC" id="2.7.1.180" evidence="2"/>
<evidence type="ECO:0000256" key="10">
    <source>
        <dbReference type="ARBA" id="ARBA00048540"/>
    </source>
</evidence>
<organism evidence="11 12">
    <name type="scientific">Microbacterium thalassium</name>
    <dbReference type="NCBI Taxonomy" id="362649"/>
    <lineage>
        <taxon>Bacteria</taxon>
        <taxon>Bacillati</taxon>
        <taxon>Actinomycetota</taxon>
        <taxon>Actinomycetes</taxon>
        <taxon>Micrococcales</taxon>
        <taxon>Microbacteriaceae</taxon>
        <taxon>Microbacterium</taxon>
    </lineage>
</organism>
<evidence type="ECO:0000256" key="4">
    <source>
        <dbReference type="ARBA" id="ARBA00022630"/>
    </source>
</evidence>
<evidence type="ECO:0000256" key="8">
    <source>
        <dbReference type="ARBA" id="ARBA00022842"/>
    </source>
</evidence>
<gene>
    <name evidence="11" type="ORF">HD594_002746</name>
</gene>
<evidence type="ECO:0000313" key="12">
    <source>
        <dbReference type="Proteomes" id="UP000537775"/>
    </source>
</evidence>
<evidence type="ECO:0000313" key="11">
    <source>
        <dbReference type="EMBL" id="MBB6392433.1"/>
    </source>
</evidence>
<accession>A0A7X0KVQ4</accession>
<evidence type="ECO:0000256" key="7">
    <source>
        <dbReference type="ARBA" id="ARBA00022827"/>
    </source>
</evidence>
<protein>
    <recommendedName>
        <fullName evidence="3">FAD:protein FMN transferase</fullName>
        <ecNumber evidence="2">2.7.1.180</ecNumber>
    </recommendedName>
    <alternativeName>
        <fullName evidence="9">Flavin transferase</fullName>
    </alternativeName>
</protein>
<keyword evidence="4" id="KW-0285">Flavoprotein</keyword>
<evidence type="ECO:0000256" key="1">
    <source>
        <dbReference type="ARBA" id="ARBA00001946"/>
    </source>
</evidence>
<evidence type="ECO:0000256" key="3">
    <source>
        <dbReference type="ARBA" id="ARBA00016337"/>
    </source>
</evidence>
<evidence type="ECO:0000256" key="2">
    <source>
        <dbReference type="ARBA" id="ARBA00011955"/>
    </source>
</evidence>
<sequence length="285" mass="29714">MPAAPWRFDAIGVPWQIETARPLAGDDRERIRAVIADFDRSWSRFRDDSAVAALAAGAGPVRAPADAAAMLEVYGQLSDATAGAVNPLVGDALASRGYDRSLSLVDRGARPAPPAAGVRVAGDLLEVDPPALIDVGALGKGRLVDLVLAAVPAALGPAVVDASGDIAVRATTQRIGLEHPFDARRAIGVWTVTDAALCASAANRRAWGAGLHHVLDARTGEPVRTVAATWAVAPDAMHADAAATALFFEGGPRLAARWDVAWVRMLTDGRVEWSPGCDADLFVAR</sequence>
<proteinExistence type="predicted"/>
<dbReference type="Pfam" id="PF02424">
    <property type="entry name" value="ApbE"/>
    <property type="match status" value="1"/>
</dbReference>
<dbReference type="PANTHER" id="PTHR30040">
    <property type="entry name" value="THIAMINE BIOSYNTHESIS LIPOPROTEIN APBE"/>
    <property type="match status" value="1"/>
</dbReference>
<dbReference type="Proteomes" id="UP000537775">
    <property type="component" value="Unassembled WGS sequence"/>
</dbReference>
<keyword evidence="8" id="KW-0460">Magnesium</keyword>
<dbReference type="GO" id="GO:0046872">
    <property type="term" value="F:metal ion binding"/>
    <property type="evidence" value="ECO:0007669"/>
    <property type="project" value="UniProtKB-KW"/>
</dbReference>
<keyword evidence="12" id="KW-1185">Reference proteome</keyword>
<dbReference type="SUPFAM" id="SSF143631">
    <property type="entry name" value="ApbE-like"/>
    <property type="match status" value="1"/>
</dbReference>
<keyword evidence="5" id="KW-0808">Transferase</keyword>
<comment type="caution">
    <text evidence="11">The sequence shown here is derived from an EMBL/GenBank/DDBJ whole genome shotgun (WGS) entry which is preliminary data.</text>
</comment>
<dbReference type="EMBL" id="JACHML010000001">
    <property type="protein sequence ID" value="MBB6392433.1"/>
    <property type="molecule type" value="Genomic_DNA"/>
</dbReference>
<name>A0A7X0KVQ4_9MICO</name>
<reference evidence="11 12" key="1">
    <citation type="submission" date="2020-08" db="EMBL/GenBank/DDBJ databases">
        <title>Sequencing the genomes of 1000 actinobacteria strains.</title>
        <authorList>
            <person name="Klenk H.-P."/>
        </authorList>
    </citation>
    <scope>NUCLEOTIDE SEQUENCE [LARGE SCALE GENOMIC DNA]</scope>
    <source>
        <strain evidence="11 12">DSM 12511</strain>
    </source>
</reference>
<keyword evidence="6" id="KW-0479">Metal-binding</keyword>
<evidence type="ECO:0000256" key="5">
    <source>
        <dbReference type="ARBA" id="ARBA00022679"/>
    </source>
</evidence>
<dbReference type="RefSeq" id="WP_184751499.1">
    <property type="nucleotide sequence ID" value="NZ_BAAAJR010000013.1"/>
</dbReference>
<evidence type="ECO:0000256" key="6">
    <source>
        <dbReference type="ARBA" id="ARBA00022723"/>
    </source>
</evidence>
<dbReference type="GO" id="GO:0016740">
    <property type="term" value="F:transferase activity"/>
    <property type="evidence" value="ECO:0007669"/>
    <property type="project" value="UniProtKB-KW"/>
</dbReference>
<dbReference type="Gene3D" id="3.10.520.10">
    <property type="entry name" value="ApbE-like domains"/>
    <property type="match status" value="1"/>
</dbReference>